<name>A0A2L2TB08_9HYPO</name>
<keyword evidence="1" id="KW-0677">Repeat</keyword>
<evidence type="ECO:0000256" key="3">
    <source>
        <dbReference type="PROSITE-ProRule" id="PRU00023"/>
    </source>
</evidence>
<dbReference type="EMBL" id="LN649231">
    <property type="protein sequence ID" value="CEI68144.1"/>
    <property type="molecule type" value="Genomic_DNA"/>
</dbReference>
<dbReference type="PROSITE" id="PS50088">
    <property type="entry name" value="ANK_REPEAT"/>
    <property type="match status" value="1"/>
</dbReference>
<dbReference type="Pfam" id="PF12796">
    <property type="entry name" value="Ank_2"/>
    <property type="match status" value="1"/>
</dbReference>
<evidence type="ECO:0000313" key="4">
    <source>
        <dbReference type="EMBL" id="CEI68144.1"/>
    </source>
</evidence>
<keyword evidence="5" id="KW-1185">Reference proteome</keyword>
<proteinExistence type="predicted"/>
<evidence type="ECO:0000256" key="1">
    <source>
        <dbReference type="ARBA" id="ARBA00022737"/>
    </source>
</evidence>
<protein>
    <submittedName>
        <fullName evidence="4">Uncharacterized protein</fullName>
    </submittedName>
</protein>
<dbReference type="Gene3D" id="1.25.40.20">
    <property type="entry name" value="Ankyrin repeat-containing domain"/>
    <property type="match status" value="1"/>
</dbReference>
<evidence type="ECO:0000313" key="5">
    <source>
        <dbReference type="Proteomes" id="UP000245910"/>
    </source>
</evidence>
<dbReference type="PANTHER" id="PTHR24123">
    <property type="entry name" value="ANKYRIN REPEAT-CONTAINING"/>
    <property type="match status" value="1"/>
</dbReference>
<reference evidence="5" key="1">
    <citation type="submission" date="2014-10" db="EMBL/GenBank/DDBJ databases">
        <authorList>
            <person name="King R."/>
        </authorList>
    </citation>
    <scope>NUCLEOTIDE SEQUENCE [LARGE SCALE GENOMIC DNA]</scope>
    <source>
        <strain evidence="5">A3/5</strain>
    </source>
</reference>
<dbReference type="STRING" id="56646.A0A2L2TB08"/>
<dbReference type="PROSITE" id="PS50297">
    <property type="entry name" value="ANK_REP_REGION"/>
    <property type="match status" value="1"/>
</dbReference>
<dbReference type="Proteomes" id="UP000245910">
    <property type="component" value="Chromosome III"/>
</dbReference>
<organism evidence="4 5">
    <name type="scientific">Fusarium venenatum</name>
    <dbReference type="NCBI Taxonomy" id="56646"/>
    <lineage>
        <taxon>Eukaryota</taxon>
        <taxon>Fungi</taxon>
        <taxon>Dikarya</taxon>
        <taxon>Ascomycota</taxon>
        <taxon>Pezizomycotina</taxon>
        <taxon>Sordariomycetes</taxon>
        <taxon>Hypocreomycetidae</taxon>
        <taxon>Hypocreales</taxon>
        <taxon>Nectriaceae</taxon>
        <taxon>Fusarium</taxon>
    </lineage>
</organism>
<accession>A0A2L2TB08</accession>
<feature type="repeat" description="ANK" evidence="3">
    <location>
        <begin position="8"/>
        <end position="40"/>
    </location>
</feature>
<dbReference type="InterPro" id="IPR051165">
    <property type="entry name" value="Multifunctional_ANK_Repeat"/>
</dbReference>
<dbReference type="InterPro" id="IPR036770">
    <property type="entry name" value="Ankyrin_rpt-contain_sf"/>
</dbReference>
<dbReference type="SUPFAM" id="SSF48403">
    <property type="entry name" value="Ankyrin repeat"/>
    <property type="match status" value="1"/>
</dbReference>
<evidence type="ECO:0000256" key="2">
    <source>
        <dbReference type="ARBA" id="ARBA00023043"/>
    </source>
</evidence>
<keyword evidence="2 3" id="KW-0040">ANK repeat</keyword>
<dbReference type="AlphaFoldDB" id="A0A2L2TB08"/>
<dbReference type="SMART" id="SM00248">
    <property type="entry name" value="ANK"/>
    <property type="match status" value="2"/>
</dbReference>
<dbReference type="PANTHER" id="PTHR24123:SF33">
    <property type="entry name" value="PROTEIN HOS4"/>
    <property type="match status" value="1"/>
</dbReference>
<dbReference type="InterPro" id="IPR002110">
    <property type="entry name" value="Ankyrin_rpt"/>
</dbReference>
<sequence length="72" mass="7807">MHVDGDGDAGTPLLVAARRGHLDVCNLLIQHRARVEGNGEDSPLTRASSEGYEDICRLLLDKGATERSVSQY</sequence>